<sequence>MKITKQGHACLIFEEAGKKLVLDPGSYSEPQDSLTDVLAIVITHAHDDHCFEAQLERLLVNNPDLQIYGTPQVKTRLAKYSVTAVYHGDHYPVGPFTIEFFGDLHAEIHRSIPIIENRGVLINDKVYYPGDSFTLPDRPVELLAVPTSAPWLKVGEIIDFVEAVDHKRSIATHNALLSEFGHNLNNGRVRAITEAKGGQFTYLLSGESIEI</sequence>
<feature type="domain" description="Metallo-beta-lactamase" evidence="1">
    <location>
        <begin position="7"/>
        <end position="173"/>
    </location>
</feature>
<organism evidence="2">
    <name type="scientific">freshwater metagenome</name>
    <dbReference type="NCBI Taxonomy" id="449393"/>
    <lineage>
        <taxon>unclassified sequences</taxon>
        <taxon>metagenomes</taxon>
        <taxon>ecological metagenomes</taxon>
    </lineage>
</organism>
<dbReference type="AlphaFoldDB" id="A0A6J6N0H9"/>
<protein>
    <submittedName>
        <fullName evidence="2">Unannotated protein</fullName>
    </submittedName>
</protein>
<dbReference type="PANTHER" id="PTHR43546">
    <property type="entry name" value="UPF0173 METAL-DEPENDENT HYDROLASE MJ1163-RELATED"/>
    <property type="match status" value="1"/>
</dbReference>
<evidence type="ECO:0000313" key="2">
    <source>
        <dbReference type="EMBL" id="CAB4678365.1"/>
    </source>
</evidence>
<dbReference type="InterPro" id="IPR001279">
    <property type="entry name" value="Metallo-B-lactamas"/>
</dbReference>
<gene>
    <name evidence="2" type="ORF">UFOPK2373_00071</name>
</gene>
<reference evidence="2" key="1">
    <citation type="submission" date="2020-05" db="EMBL/GenBank/DDBJ databases">
        <authorList>
            <person name="Chiriac C."/>
            <person name="Salcher M."/>
            <person name="Ghai R."/>
            <person name="Kavagutti S V."/>
        </authorList>
    </citation>
    <scope>NUCLEOTIDE SEQUENCE</scope>
</reference>
<dbReference type="SUPFAM" id="SSF56281">
    <property type="entry name" value="Metallo-hydrolase/oxidoreductase"/>
    <property type="match status" value="1"/>
</dbReference>
<dbReference type="PANTHER" id="PTHR43546:SF3">
    <property type="entry name" value="UPF0173 METAL-DEPENDENT HYDROLASE MJ1163"/>
    <property type="match status" value="1"/>
</dbReference>
<dbReference type="Gene3D" id="3.60.15.10">
    <property type="entry name" value="Ribonuclease Z/Hydroxyacylglutathione hydrolase-like"/>
    <property type="match status" value="1"/>
</dbReference>
<accession>A0A6J6N0H9</accession>
<evidence type="ECO:0000259" key="1">
    <source>
        <dbReference type="SMART" id="SM00849"/>
    </source>
</evidence>
<name>A0A6J6N0H9_9ZZZZ</name>
<proteinExistence type="predicted"/>
<dbReference type="EMBL" id="CAEZXL010000005">
    <property type="protein sequence ID" value="CAB4678365.1"/>
    <property type="molecule type" value="Genomic_DNA"/>
</dbReference>
<dbReference type="InterPro" id="IPR050114">
    <property type="entry name" value="UPF0173_UPF0282_UlaG_hydrolase"/>
</dbReference>
<dbReference type="InterPro" id="IPR036866">
    <property type="entry name" value="RibonucZ/Hydroxyglut_hydro"/>
</dbReference>
<dbReference type="Pfam" id="PF13483">
    <property type="entry name" value="Lactamase_B_3"/>
    <property type="match status" value="1"/>
</dbReference>
<dbReference type="SMART" id="SM00849">
    <property type="entry name" value="Lactamase_B"/>
    <property type="match status" value="1"/>
</dbReference>